<feature type="domain" description="Glycosyl transferase family 1" evidence="1">
    <location>
        <begin position="20"/>
        <end position="143"/>
    </location>
</feature>
<reference evidence="3" key="1">
    <citation type="journal article" date="2019" name="Int. J. Syst. Evol. Microbiol.">
        <title>The Global Catalogue of Microorganisms (GCM) 10K type strain sequencing project: providing services to taxonomists for standard genome sequencing and annotation.</title>
        <authorList>
            <consortium name="The Broad Institute Genomics Platform"/>
            <consortium name="The Broad Institute Genome Sequencing Center for Infectious Disease"/>
            <person name="Wu L."/>
            <person name="Ma J."/>
        </authorList>
    </citation>
    <scope>NUCLEOTIDE SEQUENCE [LARGE SCALE GENOMIC DNA]</scope>
    <source>
        <strain evidence="3">CCUG 66188</strain>
    </source>
</reference>
<evidence type="ECO:0000313" key="3">
    <source>
        <dbReference type="Proteomes" id="UP001596353"/>
    </source>
</evidence>
<comment type="caution">
    <text evidence="2">The sequence shown here is derived from an EMBL/GenBank/DDBJ whole genome shotgun (WGS) entry which is preliminary data.</text>
</comment>
<keyword evidence="2" id="KW-0328">Glycosyltransferase</keyword>
<evidence type="ECO:0000313" key="2">
    <source>
        <dbReference type="EMBL" id="MFC6760905.1"/>
    </source>
</evidence>
<dbReference type="InterPro" id="IPR001296">
    <property type="entry name" value="Glyco_trans_1"/>
</dbReference>
<dbReference type="GO" id="GO:0016757">
    <property type="term" value="F:glycosyltransferase activity"/>
    <property type="evidence" value="ECO:0007669"/>
    <property type="project" value="UniProtKB-KW"/>
</dbReference>
<evidence type="ECO:0000259" key="1">
    <source>
        <dbReference type="Pfam" id="PF00534"/>
    </source>
</evidence>
<protein>
    <submittedName>
        <fullName evidence="2">Glycosyltransferase family 4 protein</fullName>
        <ecNumber evidence="2">2.4.-.-</ecNumber>
    </submittedName>
</protein>
<dbReference type="SUPFAM" id="SSF53756">
    <property type="entry name" value="UDP-Glycosyltransferase/glycogen phosphorylase"/>
    <property type="match status" value="1"/>
</dbReference>
<organism evidence="2 3">
    <name type="scientific">Sulfitobacter porphyrae</name>
    <dbReference type="NCBI Taxonomy" id="1246864"/>
    <lineage>
        <taxon>Bacteria</taxon>
        <taxon>Pseudomonadati</taxon>
        <taxon>Pseudomonadota</taxon>
        <taxon>Alphaproteobacteria</taxon>
        <taxon>Rhodobacterales</taxon>
        <taxon>Roseobacteraceae</taxon>
        <taxon>Sulfitobacter</taxon>
    </lineage>
</organism>
<accession>A0ABW2B5A3</accession>
<keyword evidence="2" id="KW-0808">Transferase</keyword>
<gene>
    <name evidence="2" type="ORF">ACFQFQ_17745</name>
</gene>
<sequence length="169" mass="17602">MRAGDKLASYRIIAETLTLLEGDWALEIAGDGPMRAEVAALMAPFGDKVRFLGALTEDALQGAYARASLLFWPGVNEAFGLTYLEAQAAGLPVVAQDRPGVRDVLAPGIYPAPEAGAAALAHRLTELLAKPELRQAAGAAARDHIAAHHLLPAATQCLRRGLSATGVAA</sequence>
<proteinExistence type="predicted"/>
<name>A0ABW2B5A3_9RHOB</name>
<dbReference type="CDD" id="cd03801">
    <property type="entry name" value="GT4_PimA-like"/>
    <property type="match status" value="1"/>
</dbReference>
<dbReference type="Proteomes" id="UP001596353">
    <property type="component" value="Unassembled WGS sequence"/>
</dbReference>
<dbReference type="PANTHER" id="PTHR45947:SF3">
    <property type="entry name" value="SULFOQUINOVOSYL TRANSFERASE SQD2"/>
    <property type="match status" value="1"/>
</dbReference>
<dbReference type="PANTHER" id="PTHR45947">
    <property type="entry name" value="SULFOQUINOVOSYL TRANSFERASE SQD2"/>
    <property type="match status" value="1"/>
</dbReference>
<keyword evidence="3" id="KW-1185">Reference proteome</keyword>
<dbReference type="Pfam" id="PF00534">
    <property type="entry name" value="Glycos_transf_1"/>
    <property type="match status" value="1"/>
</dbReference>
<dbReference type="InterPro" id="IPR050194">
    <property type="entry name" value="Glycosyltransferase_grp1"/>
</dbReference>
<dbReference type="EMBL" id="JBHSWG010000001">
    <property type="protein sequence ID" value="MFC6760905.1"/>
    <property type="molecule type" value="Genomic_DNA"/>
</dbReference>
<dbReference type="Gene3D" id="3.40.50.2000">
    <property type="entry name" value="Glycogen Phosphorylase B"/>
    <property type="match status" value="1"/>
</dbReference>
<dbReference type="EC" id="2.4.-.-" evidence="2"/>